<keyword evidence="5" id="KW-1185">Reference proteome</keyword>
<feature type="region of interest" description="Disordered" evidence="2">
    <location>
        <begin position="83"/>
        <end position="108"/>
    </location>
</feature>
<feature type="compositionally biased region" description="Polar residues" evidence="2">
    <location>
        <begin position="93"/>
        <end position="108"/>
    </location>
</feature>
<proteinExistence type="predicted"/>
<evidence type="ECO:0000313" key="4">
    <source>
        <dbReference type="EMBL" id="GIM00621.1"/>
    </source>
</evidence>
<evidence type="ECO:0000256" key="2">
    <source>
        <dbReference type="SAM" id="MobiDB-lite"/>
    </source>
</evidence>
<organism evidence="3 5">
    <name type="scientific">Volvox reticuliferus</name>
    <dbReference type="NCBI Taxonomy" id="1737510"/>
    <lineage>
        <taxon>Eukaryota</taxon>
        <taxon>Viridiplantae</taxon>
        <taxon>Chlorophyta</taxon>
        <taxon>core chlorophytes</taxon>
        <taxon>Chlorophyceae</taxon>
        <taxon>CS clade</taxon>
        <taxon>Chlamydomonadales</taxon>
        <taxon>Volvocaceae</taxon>
        <taxon>Volvox</taxon>
    </lineage>
</organism>
<comment type="caution">
    <text evidence="3">The sequence shown here is derived from an EMBL/GenBank/DDBJ whole genome shotgun (WGS) entry which is preliminary data.</text>
</comment>
<evidence type="ECO:0000256" key="1">
    <source>
        <dbReference type="ARBA" id="ARBA00022801"/>
    </source>
</evidence>
<protein>
    <submittedName>
        <fullName evidence="3">Uncharacterized protein</fullName>
    </submittedName>
</protein>
<accession>A0A8J4FIM6</accession>
<dbReference type="Proteomes" id="UP000747110">
    <property type="component" value="Unassembled WGS sequence"/>
</dbReference>
<dbReference type="Gene3D" id="3.10.129.10">
    <property type="entry name" value="Hotdog Thioesterase"/>
    <property type="match status" value="1"/>
</dbReference>
<dbReference type="GO" id="GO:0047617">
    <property type="term" value="F:fatty acyl-CoA hydrolase activity"/>
    <property type="evidence" value="ECO:0007669"/>
    <property type="project" value="InterPro"/>
</dbReference>
<keyword evidence="1" id="KW-0378">Hydrolase</keyword>
<dbReference type="EMBL" id="BNCP01000008">
    <property type="protein sequence ID" value="GIL75905.1"/>
    <property type="molecule type" value="Genomic_DNA"/>
</dbReference>
<evidence type="ECO:0000313" key="5">
    <source>
        <dbReference type="Proteomes" id="UP000747110"/>
    </source>
</evidence>
<dbReference type="AlphaFoldDB" id="A0A8J4FIM6"/>
<dbReference type="PANTHER" id="PTHR21660">
    <property type="entry name" value="THIOESTERASE SUPERFAMILY MEMBER-RELATED"/>
    <property type="match status" value="1"/>
</dbReference>
<dbReference type="InterPro" id="IPR039298">
    <property type="entry name" value="ACOT13"/>
</dbReference>
<dbReference type="SUPFAM" id="SSF54637">
    <property type="entry name" value="Thioesterase/thiol ester dehydrase-isomerase"/>
    <property type="match status" value="1"/>
</dbReference>
<dbReference type="EMBL" id="BNCQ01000008">
    <property type="protein sequence ID" value="GIM00621.1"/>
    <property type="molecule type" value="Genomic_DNA"/>
</dbReference>
<dbReference type="PANTHER" id="PTHR21660:SF1">
    <property type="entry name" value="ACYL-COENZYME A THIOESTERASE 13"/>
    <property type="match status" value="1"/>
</dbReference>
<evidence type="ECO:0000313" key="3">
    <source>
        <dbReference type="EMBL" id="GIL75905.1"/>
    </source>
</evidence>
<gene>
    <name evidence="3" type="ORF">Vretifemale_5618</name>
    <name evidence="4" type="ORF">Vretimale_5594</name>
</gene>
<dbReference type="Proteomes" id="UP000722791">
    <property type="component" value="Unassembled WGS sequence"/>
</dbReference>
<reference evidence="3" key="1">
    <citation type="journal article" date="2021" name="Proc. Natl. Acad. Sci. U.S.A.">
        <title>Three genomes in the algal genus Volvox reveal the fate of a haploid sex-determining region after a transition to homothallism.</title>
        <authorList>
            <person name="Yamamoto K."/>
            <person name="Hamaji T."/>
            <person name="Kawai-Toyooka H."/>
            <person name="Matsuzaki R."/>
            <person name="Takahashi F."/>
            <person name="Nishimura Y."/>
            <person name="Kawachi M."/>
            <person name="Noguchi H."/>
            <person name="Minakuchi Y."/>
            <person name="Umen J.G."/>
            <person name="Toyoda A."/>
            <person name="Nozaki H."/>
        </authorList>
    </citation>
    <scope>NUCLEOTIDE SEQUENCE</scope>
    <source>
        <strain evidence="4">NIES-3785</strain>
        <strain evidence="3">NIES-3786</strain>
    </source>
</reference>
<dbReference type="InterPro" id="IPR029069">
    <property type="entry name" value="HotDog_dom_sf"/>
</dbReference>
<name>A0A8J4FIM6_9CHLO</name>
<dbReference type="OrthoDB" id="46529at2759"/>
<sequence length="108" mass="11671">MPGGEEVVVDARVTRVGRQLASLEAQLRRKATGQLVATGTHTKFLQVADPTMAKMRAGMGLNNEEADSLRVVTSEAASMRGLRLSPEREAKMETNSLVASGMQRQSML</sequence>